<organism evidence="2 3">
    <name type="scientific">Nitrospira defluvii</name>
    <dbReference type="NCBI Taxonomy" id="330214"/>
    <lineage>
        <taxon>Bacteria</taxon>
        <taxon>Pseudomonadati</taxon>
        <taxon>Nitrospirota</taxon>
        <taxon>Nitrospiria</taxon>
        <taxon>Nitrospirales</taxon>
        <taxon>Nitrospiraceae</taxon>
        <taxon>Nitrospira</taxon>
    </lineage>
</organism>
<evidence type="ECO:0000256" key="1">
    <source>
        <dbReference type="SAM" id="Phobius"/>
    </source>
</evidence>
<evidence type="ECO:0000313" key="2">
    <source>
        <dbReference type="EMBL" id="CAE6769728.1"/>
    </source>
</evidence>
<feature type="transmembrane region" description="Helical" evidence="1">
    <location>
        <begin position="7"/>
        <end position="25"/>
    </location>
</feature>
<reference evidence="2 3" key="1">
    <citation type="submission" date="2021-02" db="EMBL/GenBank/DDBJ databases">
        <authorList>
            <person name="Han P."/>
        </authorList>
    </citation>
    <scope>NUCLEOTIDE SEQUENCE [LARGE SCALE GENOMIC DNA]</scope>
    <source>
        <strain evidence="2">Candidatus Nitrospira sp. ZN2</strain>
    </source>
</reference>
<accession>A0ABM8RSX2</accession>
<proteinExistence type="predicted"/>
<keyword evidence="1" id="KW-0812">Transmembrane</keyword>
<protein>
    <submittedName>
        <fullName evidence="2">Uncharacterized protein</fullName>
    </submittedName>
</protein>
<sequence length="65" mass="6415">MELELDVPVLAVLLAGVALVVGVLAGAADGVLVVFSLAVEVVVLSVPAAVGFSDVSLPPGFILSE</sequence>
<feature type="transmembrane region" description="Helical" evidence="1">
    <location>
        <begin position="31"/>
        <end position="52"/>
    </location>
</feature>
<keyword evidence="1" id="KW-1133">Transmembrane helix</keyword>
<keyword evidence="3" id="KW-1185">Reference proteome</keyword>
<gene>
    <name evidence="2" type="ORF">NSPZN2_40217</name>
</gene>
<evidence type="ECO:0000313" key="3">
    <source>
        <dbReference type="Proteomes" id="UP000675880"/>
    </source>
</evidence>
<comment type="caution">
    <text evidence="2">The sequence shown here is derived from an EMBL/GenBank/DDBJ whole genome shotgun (WGS) entry which is preliminary data.</text>
</comment>
<name>A0ABM8RSX2_9BACT</name>
<keyword evidence="1" id="KW-0472">Membrane</keyword>
<dbReference type="EMBL" id="CAJNBJ010000017">
    <property type="protein sequence ID" value="CAE6769728.1"/>
    <property type="molecule type" value="Genomic_DNA"/>
</dbReference>
<dbReference type="Proteomes" id="UP000675880">
    <property type="component" value="Unassembled WGS sequence"/>
</dbReference>